<evidence type="ECO:0000256" key="2">
    <source>
        <dbReference type="ARBA" id="ARBA00023125"/>
    </source>
</evidence>
<proteinExistence type="predicted"/>
<dbReference type="PANTHER" id="PTHR46796">
    <property type="entry name" value="HTH-TYPE TRANSCRIPTIONAL ACTIVATOR RHAS-RELATED"/>
    <property type="match status" value="1"/>
</dbReference>
<dbReference type="Pfam" id="PF12833">
    <property type="entry name" value="HTH_18"/>
    <property type="match status" value="1"/>
</dbReference>
<dbReference type="GO" id="GO:0003700">
    <property type="term" value="F:DNA-binding transcription factor activity"/>
    <property type="evidence" value="ECO:0007669"/>
    <property type="project" value="InterPro"/>
</dbReference>
<dbReference type="PANTHER" id="PTHR46796:SF13">
    <property type="entry name" value="HTH-TYPE TRANSCRIPTIONAL ACTIVATOR RHAS"/>
    <property type="match status" value="1"/>
</dbReference>
<dbReference type="Gene3D" id="1.10.10.60">
    <property type="entry name" value="Homeodomain-like"/>
    <property type="match status" value="2"/>
</dbReference>
<evidence type="ECO:0000313" key="5">
    <source>
        <dbReference type="EMBL" id="PYE15040.1"/>
    </source>
</evidence>
<dbReference type="InterPro" id="IPR018062">
    <property type="entry name" value="HTH_AraC-typ_CS"/>
</dbReference>
<keyword evidence="3" id="KW-0804">Transcription</keyword>
<evidence type="ECO:0000259" key="4">
    <source>
        <dbReference type="PROSITE" id="PS01124"/>
    </source>
</evidence>
<dbReference type="RefSeq" id="WP_110471055.1">
    <property type="nucleotide sequence ID" value="NZ_QJSP01000011.1"/>
</dbReference>
<keyword evidence="2 5" id="KW-0238">DNA-binding</keyword>
<dbReference type="InterPro" id="IPR050204">
    <property type="entry name" value="AraC_XylS_family_regulators"/>
</dbReference>
<dbReference type="PROSITE" id="PS00041">
    <property type="entry name" value="HTH_ARAC_FAMILY_1"/>
    <property type="match status" value="1"/>
</dbReference>
<dbReference type="InterPro" id="IPR032783">
    <property type="entry name" value="AraC_lig"/>
</dbReference>
<organism evidence="5 6">
    <name type="scientific">Williamsia limnetica</name>
    <dbReference type="NCBI Taxonomy" id="882452"/>
    <lineage>
        <taxon>Bacteria</taxon>
        <taxon>Bacillati</taxon>
        <taxon>Actinomycetota</taxon>
        <taxon>Actinomycetes</taxon>
        <taxon>Mycobacteriales</taxon>
        <taxon>Nocardiaceae</taxon>
        <taxon>Williamsia</taxon>
    </lineage>
</organism>
<dbReference type="InterPro" id="IPR009057">
    <property type="entry name" value="Homeodomain-like_sf"/>
</dbReference>
<dbReference type="SMART" id="SM00342">
    <property type="entry name" value="HTH_ARAC"/>
    <property type="match status" value="1"/>
</dbReference>
<gene>
    <name evidence="5" type="ORF">DFR67_111115</name>
</gene>
<name>A0A318RIT0_WILLI</name>
<dbReference type="SUPFAM" id="SSF46689">
    <property type="entry name" value="Homeodomain-like"/>
    <property type="match status" value="2"/>
</dbReference>
<sequence length="308" mass="33100">MDVLGSVLNGPRAKDAFLLRLVMTSPWSLRIEDEAPLTVMVTVSGTTTIRFDDGEEATVRPGDVAIIRGPDPYAVGDVCAATAIIDRHQHCTSFDGASLVDEMCLGVRSWGNSKDGESVSLVGSYGVAGEVPARLLAALPRLITMSNNNNPLISLLSAEIERDAPGQEVVLDRLLDLVLIDTLRSWFSRPESDGPKWIAAESDPVVGRALSLIHHNPEQPWTVADLAGQCSVSRAALARRFADLVGEPPMAYLTNWRLSMAADLLAGDGATLDSVARQVGYSSAFALSTAFKRVRGISPRDYRRSLAS</sequence>
<dbReference type="Proteomes" id="UP000247591">
    <property type="component" value="Unassembled WGS sequence"/>
</dbReference>
<dbReference type="GO" id="GO:0043565">
    <property type="term" value="F:sequence-specific DNA binding"/>
    <property type="evidence" value="ECO:0007669"/>
    <property type="project" value="InterPro"/>
</dbReference>
<comment type="caution">
    <text evidence="5">The sequence shown here is derived from an EMBL/GenBank/DDBJ whole genome shotgun (WGS) entry which is preliminary data.</text>
</comment>
<dbReference type="InterPro" id="IPR018060">
    <property type="entry name" value="HTH_AraC"/>
</dbReference>
<dbReference type="OrthoDB" id="241790at2"/>
<evidence type="ECO:0000313" key="6">
    <source>
        <dbReference type="Proteomes" id="UP000247591"/>
    </source>
</evidence>
<keyword evidence="6" id="KW-1185">Reference proteome</keyword>
<feature type="domain" description="HTH araC/xylS-type" evidence="4">
    <location>
        <begin position="207"/>
        <end position="305"/>
    </location>
</feature>
<reference evidence="5 6" key="1">
    <citation type="submission" date="2018-06" db="EMBL/GenBank/DDBJ databases">
        <title>Genomic Encyclopedia of Type Strains, Phase IV (KMG-IV): sequencing the most valuable type-strain genomes for metagenomic binning, comparative biology and taxonomic classification.</title>
        <authorList>
            <person name="Goeker M."/>
        </authorList>
    </citation>
    <scope>NUCLEOTIDE SEQUENCE [LARGE SCALE GENOMIC DNA]</scope>
    <source>
        <strain evidence="5 6">DSM 45521</strain>
    </source>
</reference>
<dbReference type="AlphaFoldDB" id="A0A318RIT0"/>
<dbReference type="Pfam" id="PF12852">
    <property type="entry name" value="Cupin_6"/>
    <property type="match status" value="1"/>
</dbReference>
<evidence type="ECO:0000256" key="1">
    <source>
        <dbReference type="ARBA" id="ARBA00023015"/>
    </source>
</evidence>
<keyword evidence="1" id="KW-0805">Transcription regulation</keyword>
<evidence type="ECO:0000256" key="3">
    <source>
        <dbReference type="ARBA" id="ARBA00023163"/>
    </source>
</evidence>
<accession>A0A318RIT0</accession>
<dbReference type="PROSITE" id="PS01124">
    <property type="entry name" value="HTH_ARAC_FAMILY_2"/>
    <property type="match status" value="1"/>
</dbReference>
<dbReference type="EMBL" id="QJSP01000011">
    <property type="protein sequence ID" value="PYE15040.1"/>
    <property type="molecule type" value="Genomic_DNA"/>
</dbReference>
<protein>
    <submittedName>
        <fullName evidence="5">AraC-like DNA-binding protein</fullName>
    </submittedName>
</protein>